<dbReference type="Gene3D" id="3.40.50.300">
    <property type="entry name" value="P-loop containing nucleotide triphosphate hydrolases"/>
    <property type="match status" value="1"/>
</dbReference>
<evidence type="ECO:0000256" key="6">
    <source>
        <dbReference type="RuleBase" id="RU004527"/>
    </source>
</evidence>
<organism evidence="9">
    <name type="scientific">Siphoviridae sp. ct6GI21</name>
    <dbReference type="NCBI Taxonomy" id="2825340"/>
    <lineage>
        <taxon>Viruses</taxon>
        <taxon>Duplodnaviria</taxon>
        <taxon>Heunggongvirae</taxon>
        <taxon>Uroviricota</taxon>
        <taxon>Caudoviricetes</taxon>
    </lineage>
</organism>
<dbReference type="PRINTS" id="PR00142">
    <property type="entry name" value="RECA"/>
</dbReference>
<dbReference type="InterPro" id="IPR003593">
    <property type="entry name" value="AAA+_ATPase"/>
</dbReference>
<evidence type="ECO:0000259" key="7">
    <source>
        <dbReference type="PROSITE" id="PS50162"/>
    </source>
</evidence>
<proteinExistence type="inferred from homology"/>
<dbReference type="GO" id="GO:0003697">
    <property type="term" value="F:single-stranded DNA binding"/>
    <property type="evidence" value="ECO:0007669"/>
    <property type="project" value="InterPro"/>
</dbReference>
<dbReference type="InterPro" id="IPR049428">
    <property type="entry name" value="RecA-like_N"/>
</dbReference>
<dbReference type="GO" id="GO:0006310">
    <property type="term" value="P:DNA recombination"/>
    <property type="evidence" value="ECO:0007669"/>
    <property type="project" value="UniProtKB-KW"/>
</dbReference>
<accession>A0A8S5U459</accession>
<keyword evidence="3 6" id="KW-0067">ATP-binding</keyword>
<feature type="domain" description="RecA family profile 1" evidence="7">
    <location>
        <begin position="29"/>
        <end position="191"/>
    </location>
</feature>
<keyword evidence="2 6" id="KW-0547">Nucleotide-binding</keyword>
<comment type="similarity">
    <text evidence="1 6">Belongs to the RecA family.</text>
</comment>
<sequence>MSSNLDLIIKDLNKKMKVGNIQLGVDFQEVQKIPFSSCRLNYMTYGGIPVGRIAEFYGADGSGKTTTAIDVAGNAQRMFPNKKVLFVDIEHTFDSCWATKLGLNCDDIIYLDPDSMGAEEVFNMMIELIDSGEISLCILDSIGAMVSMQANEKQIGERTYGGVSMALTEFSKKITPVLARTQTAFIGINQVRDDMNSMYGGTTTTGGRAWRHSCSTRLEFRKGNYIDEKGNNLSRACENPAGNIVNVALVKSKVCRPDRKVGFYTLKYLEGIDYVSDAVDVAIKMGLVMQGGAWFSLVDTETGEILSKYQGKSKLVEYLKENDNYTNFYSKLEKLLNEE</sequence>
<dbReference type="GO" id="GO:0140664">
    <property type="term" value="F:ATP-dependent DNA damage sensor activity"/>
    <property type="evidence" value="ECO:0007669"/>
    <property type="project" value="InterPro"/>
</dbReference>
<dbReference type="InterPro" id="IPR027417">
    <property type="entry name" value="P-loop_NTPase"/>
</dbReference>
<dbReference type="PROSITE" id="PS50163">
    <property type="entry name" value="RECA_3"/>
    <property type="match status" value="1"/>
</dbReference>
<dbReference type="GO" id="GO:0006281">
    <property type="term" value="P:DNA repair"/>
    <property type="evidence" value="ECO:0007669"/>
    <property type="project" value="InterPro"/>
</dbReference>
<reference evidence="9" key="1">
    <citation type="journal article" date="2021" name="Proc. Natl. Acad. Sci. U.S.A.">
        <title>A Catalog of Tens of Thousands of Viruses from Human Metagenomes Reveals Hidden Associations with Chronic Diseases.</title>
        <authorList>
            <person name="Tisza M.J."/>
            <person name="Buck C.B."/>
        </authorList>
    </citation>
    <scope>NUCLEOTIDE SEQUENCE</scope>
    <source>
        <strain evidence="9">Ct6GI21</strain>
    </source>
</reference>
<evidence type="ECO:0000256" key="2">
    <source>
        <dbReference type="ARBA" id="ARBA00022741"/>
    </source>
</evidence>
<dbReference type="InterPro" id="IPR023400">
    <property type="entry name" value="RecA_C_sf"/>
</dbReference>
<dbReference type="PANTHER" id="PTHR45900:SF1">
    <property type="entry name" value="MITOCHONDRIAL DNA REPAIR PROTEIN RECA HOMOLOG-RELATED"/>
    <property type="match status" value="1"/>
</dbReference>
<evidence type="ECO:0000256" key="1">
    <source>
        <dbReference type="ARBA" id="ARBA00009391"/>
    </source>
</evidence>
<dbReference type="EMBL" id="BK016005">
    <property type="protein sequence ID" value="DAF89244.1"/>
    <property type="molecule type" value="Genomic_DNA"/>
</dbReference>
<dbReference type="SMART" id="SM00382">
    <property type="entry name" value="AAA"/>
    <property type="match status" value="1"/>
</dbReference>
<dbReference type="InterPro" id="IPR020588">
    <property type="entry name" value="RecA_ATP-bd"/>
</dbReference>
<dbReference type="Pfam" id="PF00154">
    <property type="entry name" value="RecA_N"/>
    <property type="match status" value="1"/>
</dbReference>
<feature type="domain" description="RecA family profile 2" evidence="8">
    <location>
        <begin position="203"/>
        <end position="277"/>
    </location>
</feature>
<dbReference type="InterPro" id="IPR013765">
    <property type="entry name" value="DNA_recomb/repair_RecA"/>
</dbReference>
<evidence type="ECO:0000256" key="3">
    <source>
        <dbReference type="ARBA" id="ARBA00022840"/>
    </source>
</evidence>
<dbReference type="InterPro" id="IPR020587">
    <property type="entry name" value="RecA_monomer-monomer_interface"/>
</dbReference>
<dbReference type="PANTHER" id="PTHR45900">
    <property type="entry name" value="RECA"/>
    <property type="match status" value="1"/>
</dbReference>
<dbReference type="PROSITE" id="PS50162">
    <property type="entry name" value="RECA_2"/>
    <property type="match status" value="1"/>
</dbReference>
<evidence type="ECO:0000256" key="5">
    <source>
        <dbReference type="ARBA" id="ARBA00023172"/>
    </source>
</evidence>
<dbReference type="GO" id="GO:0005524">
    <property type="term" value="F:ATP binding"/>
    <property type="evidence" value="ECO:0007669"/>
    <property type="project" value="UniProtKB-KW"/>
</dbReference>
<evidence type="ECO:0000313" key="9">
    <source>
        <dbReference type="EMBL" id="DAF89244.1"/>
    </source>
</evidence>
<evidence type="ECO:0000256" key="4">
    <source>
        <dbReference type="ARBA" id="ARBA00023125"/>
    </source>
</evidence>
<name>A0A8S5U459_9CAUD</name>
<dbReference type="SUPFAM" id="SSF54752">
    <property type="entry name" value="RecA protein, C-terminal domain"/>
    <property type="match status" value="1"/>
</dbReference>
<protein>
    <submittedName>
        <fullName evidence="9">Protein recA</fullName>
    </submittedName>
</protein>
<keyword evidence="6" id="KW-0227">DNA damage</keyword>
<keyword evidence="5 6" id="KW-0233">DNA recombination</keyword>
<dbReference type="SUPFAM" id="SSF52540">
    <property type="entry name" value="P-loop containing nucleoside triphosphate hydrolases"/>
    <property type="match status" value="1"/>
</dbReference>
<keyword evidence="4 6" id="KW-0238">DNA-binding</keyword>
<evidence type="ECO:0000259" key="8">
    <source>
        <dbReference type="PROSITE" id="PS50163"/>
    </source>
</evidence>